<dbReference type="EMBL" id="LT629690">
    <property type="protein sequence ID" value="SDF89361.1"/>
    <property type="molecule type" value="Genomic_DNA"/>
</dbReference>
<sequence length="372" mass="39264">MPAIHRDTLRCTMRPLVSLIFLAFTAHAQFVLQKSPSPASLRGVANIDGRVAWASGASGTVLRTLDGGGTWQQCTVPDGAEKLDFRAVQAFDAQTAIVMSVGSGDASRLYRTTDGCRTWKLVFTNPDAPGGFFDALYVPQHGEGWLLGDPVKGGFYVAVSRDGGLSWAKVPVPIQSETEKGGAFAASNQSLAMGVAGPIFGGGGGLLYRGEQDRCPDPIQYNDPNACATHVRFRKMTTDVGGVGASSGIFALAANDKAMVAVGGDYMHPELAAHTAAFSVNGGMGWQPAETMPRGYRSTVAYDSATKTWIATGPTGTDVSTDDGRNWKPLLPDVKAGDVADADRNWNALSLPFVVGPKGRIGRLRDGVLNKK</sequence>
<protein>
    <recommendedName>
        <fullName evidence="3">Photosynthesis system II assembly factor Ycf48/Hcf136-like domain-containing protein</fullName>
    </recommendedName>
</protein>
<dbReference type="PANTHER" id="PTHR47199">
    <property type="entry name" value="PHOTOSYSTEM II STABILITY/ASSEMBLY FACTOR HCF136, CHLOROPLASTIC"/>
    <property type="match status" value="1"/>
</dbReference>
<evidence type="ECO:0000313" key="2">
    <source>
        <dbReference type="Proteomes" id="UP000182427"/>
    </source>
</evidence>
<keyword evidence="2" id="KW-1185">Reference proteome</keyword>
<gene>
    <name evidence="1" type="ORF">SAMN05444167_3614</name>
</gene>
<name>A0A1G7PT08_9BACT</name>
<reference evidence="2" key="1">
    <citation type="submission" date="2016-10" db="EMBL/GenBank/DDBJ databases">
        <authorList>
            <person name="Varghese N."/>
            <person name="Submissions S."/>
        </authorList>
    </citation>
    <scope>NUCLEOTIDE SEQUENCE [LARGE SCALE GENOMIC DNA]</scope>
    <source>
        <strain evidence="2">GAS232</strain>
    </source>
</reference>
<dbReference type="AlphaFoldDB" id="A0A1G7PT08"/>
<dbReference type="InterPro" id="IPR015943">
    <property type="entry name" value="WD40/YVTN_repeat-like_dom_sf"/>
</dbReference>
<accession>A0A1G7PT08</accession>
<organism evidence="1 2">
    <name type="scientific">Terriglobus roseus</name>
    <dbReference type="NCBI Taxonomy" id="392734"/>
    <lineage>
        <taxon>Bacteria</taxon>
        <taxon>Pseudomonadati</taxon>
        <taxon>Acidobacteriota</taxon>
        <taxon>Terriglobia</taxon>
        <taxon>Terriglobales</taxon>
        <taxon>Acidobacteriaceae</taxon>
        <taxon>Terriglobus</taxon>
    </lineage>
</organism>
<dbReference type="Proteomes" id="UP000182427">
    <property type="component" value="Chromosome I"/>
</dbReference>
<evidence type="ECO:0008006" key="3">
    <source>
        <dbReference type="Google" id="ProtNLM"/>
    </source>
</evidence>
<dbReference type="Gene3D" id="2.130.10.10">
    <property type="entry name" value="YVTN repeat-like/Quinoprotein amine dehydrogenase"/>
    <property type="match status" value="2"/>
</dbReference>
<dbReference type="SUPFAM" id="SSF110296">
    <property type="entry name" value="Oligoxyloglucan reducing end-specific cellobiohydrolase"/>
    <property type="match status" value="1"/>
</dbReference>
<proteinExistence type="predicted"/>
<dbReference type="PANTHER" id="PTHR47199:SF2">
    <property type="entry name" value="PHOTOSYSTEM II STABILITY_ASSEMBLY FACTOR HCF136, CHLOROPLASTIC"/>
    <property type="match status" value="1"/>
</dbReference>
<evidence type="ECO:0000313" key="1">
    <source>
        <dbReference type="EMBL" id="SDF89361.1"/>
    </source>
</evidence>